<protein>
    <submittedName>
        <fullName evidence="7">LysE family translocator</fullName>
    </submittedName>
</protein>
<dbReference type="EMBL" id="JAQZSM010000043">
    <property type="protein sequence ID" value="MDD7973629.1"/>
    <property type="molecule type" value="Genomic_DNA"/>
</dbReference>
<keyword evidence="2" id="KW-1003">Cell membrane</keyword>
<reference evidence="7" key="1">
    <citation type="submission" date="2023-02" db="EMBL/GenBank/DDBJ databases">
        <title>Description of Roseinatronobacter alkalisoli sp. nov., an alkaliphilic bacerium isolated from soda soil.</title>
        <authorList>
            <person name="Wei W."/>
        </authorList>
    </citation>
    <scope>NUCLEOTIDE SEQUENCE</scope>
    <source>
        <strain evidence="7">HJB301</strain>
    </source>
</reference>
<dbReference type="PANTHER" id="PTHR30086:SF20">
    <property type="entry name" value="ARGININE EXPORTER PROTEIN ARGO-RELATED"/>
    <property type="match status" value="1"/>
</dbReference>
<dbReference type="RefSeq" id="WP_274354294.1">
    <property type="nucleotide sequence ID" value="NZ_JAQZSM010000043.1"/>
</dbReference>
<keyword evidence="5 6" id="KW-0472">Membrane</keyword>
<evidence type="ECO:0000256" key="1">
    <source>
        <dbReference type="ARBA" id="ARBA00004651"/>
    </source>
</evidence>
<dbReference type="InterPro" id="IPR001123">
    <property type="entry name" value="LeuE-type"/>
</dbReference>
<feature type="transmembrane region" description="Helical" evidence="6">
    <location>
        <begin position="43"/>
        <end position="69"/>
    </location>
</feature>
<feature type="transmembrane region" description="Helical" evidence="6">
    <location>
        <begin position="141"/>
        <end position="169"/>
    </location>
</feature>
<comment type="caution">
    <text evidence="7">The sequence shown here is derived from an EMBL/GenBank/DDBJ whole genome shotgun (WGS) entry which is preliminary data.</text>
</comment>
<dbReference type="Pfam" id="PF01810">
    <property type="entry name" value="LysE"/>
    <property type="match status" value="1"/>
</dbReference>
<sequence length="200" mass="21170">MVLFGISFVALAIYYWTMSITPGPNNVMLTVSGANFGFNRTIPHITGIGLGCSVQTFLLCLGLGAIFTLYPVIQEVLKWVGAAYLIYLSVKLIGAKVKNATVPQKPLTMMEAALFQFINPKAWVKATTTATIFLPAGTSPIGAGIAIFTVCLAVNVVSASTWATFGVGIGRFLSNSRGLMIFNYSMAALLIGTAGYVVAV</sequence>
<feature type="transmembrane region" description="Helical" evidence="6">
    <location>
        <begin position="181"/>
        <end position="199"/>
    </location>
</feature>
<feature type="transmembrane region" description="Helical" evidence="6">
    <location>
        <begin position="76"/>
        <end position="94"/>
    </location>
</feature>
<keyword evidence="3 6" id="KW-0812">Transmembrane</keyword>
<evidence type="ECO:0000256" key="5">
    <source>
        <dbReference type="ARBA" id="ARBA00023136"/>
    </source>
</evidence>
<accession>A0ABT5TEU0</accession>
<keyword evidence="4 6" id="KW-1133">Transmembrane helix</keyword>
<evidence type="ECO:0000256" key="6">
    <source>
        <dbReference type="SAM" id="Phobius"/>
    </source>
</evidence>
<proteinExistence type="predicted"/>
<evidence type="ECO:0000256" key="2">
    <source>
        <dbReference type="ARBA" id="ARBA00022475"/>
    </source>
</evidence>
<organism evidence="7 8">
    <name type="scientific">Roseinatronobacter alkalisoli</name>
    <dbReference type="NCBI Taxonomy" id="3028235"/>
    <lineage>
        <taxon>Bacteria</taxon>
        <taxon>Pseudomonadati</taxon>
        <taxon>Pseudomonadota</taxon>
        <taxon>Alphaproteobacteria</taxon>
        <taxon>Rhodobacterales</taxon>
        <taxon>Paracoccaceae</taxon>
        <taxon>Roseinatronobacter</taxon>
    </lineage>
</organism>
<evidence type="ECO:0000256" key="4">
    <source>
        <dbReference type="ARBA" id="ARBA00022989"/>
    </source>
</evidence>
<evidence type="ECO:0000313" key="7">
    <source>
        <dbReference type="EMBL" id="MDD7973629.1"/>
    </source>
</evidence>
<evidence type="ECO:0000313" key="8">
    <source>
        <dbReference type="Proteomes" id="UP001431784"/>
    </source>
</evidence>
<keyword evidence="8" id="KW-1185">Reference proteome</keyword>
<evidence type="ECO:0000256" key="3">
    <source>
        <dbReference type="ARBA" id="ARBA00022692"/>
    </source>
</evidence>
<dbReference type="Proteomes" id="UP001431784">
    <property type="component" value="Unassembled WGS sequence"/>
</dbReference>
<gene>
    <name evidence="7" type="ORF">PUT78_21445</name>
</gene>
<name>A0ABT5TEU0_9RHOB</name>
<comment type="subcellular location">
    <subcellularLocation>
        <location evidence="1">Cell membrane</location>
        <topology evidence="1">Multi-pass membrane protein</topology>
    </subcellularLocation>
</comment>
<dbReference type="PANTHER" id="PTHR30086">
    <property type="entry name" value="ARGININE EXPORTER PROTEIN ARGO"/>
    <property type="match status" value="1"/>
</dbReference>